<dbReference type="EMBL" id="JAVREV010000016">
    <property type="protein sequence ID" value="MDT0445865.1"/>
    <property type="molecule type" value="Genomic_DNA"/>
</dbReference>
<gene>
    <name evidence="1" type="ORF">RM779_25180</name>
</gene>
<organism evidence="1 2">
    <name type="scientific">Streptomyces johnsoniae</name>
    <dbReference type="NCBI Taxonomy" id="3075532"/>
    <lineage>
        <taxon>Bacteria</taxon>
        <taxon>Bacillati</taxon>
        <taxon>Actinomycetota</taxon>
        <taxon>Actinomycetes</taxon>
        <taxon>Kitasatosporales</taxon>
        <taxon>Streptomycetaceae</taxon>
        <taxon>Streptomyces</taxon>
    </lineage>
</organism>
<name>A0ABU2SCR8_9ACTN</name>
<accession>A0ABU2SCR8</accession>
<evidence type="ECO:0000313" key="2">
    <source>
        <dbReference type="Proteomes" id="UP001183615"/>
    </source>
</evidence>
<proteinExistence type="predicted"/>
<dbReference type="Proteomes" id="UP001183615">
    <property type="component" value="Unassembled WGS sequence"/>
</dbReference>
<evidence type="ECO:0008006" key="3">
    <source>
        <dbReference type="Google" id="ProtNLM"/>
    </source>
</evidence>
<protein>
    <recommendedName>
        <fullName evidence="3">PE-PGRS family protein</fullName>
    </recommendedName>
</protein>
<sequence>MPTYAEIIEQDFEILETAASELDAASDGFEEVAVNYRSEVASLPGHEELWVGESAGAASFQFSATEQELDAAKAEARALAAVIRDGKAELVRLRGALEAVVADIRAEGFEVNGEGRVLLDPEWANDTEYERLTRDRGIRQGEVDRAVEAVGQADDSLHLALTQFMETNDGRRAGIFNGAAEDTADEVLAARAHELGGRLAAGEELSADERAELVRLLELEADDPEFARELLDGLGGGGFVDLAAQVGGQVVGGEGDTRRDFVALQDHMRTLLATGTAVPSLEPGSMEHGQWARTEQGLFYTQFMAELDEAGRAEHRVEGLTGQDVRGYQLLTSLMSSGEADYSQRLLHDLADNIRAAEDPSMGGDPDFWLQGSDEAGVDGLDDTDLEWFTVDPMDTMLGIMGDQPPIATSYLDPSGGNGRLEYLIDERDWSHMNMFVTPTQAVDVPTGQDGFGAALQAATTGVPAGERPVELRLTEGGGAITEMVFDKFSANEAALIADGGQFQSLRPELARMTAAYMGDFQAQLSGLEILPQSEKPVELGERSDIVSFLGQLGRDQEAHGIITGAQQAFTAVSVDRALATELPEGIGQEEAVVQAVAPGAQMAGIMSEARANAVFEQGIAGDEEHNARMGLIQDWTGVVLDEVVGVASERYPVVGPAIEWGVGELSDAIFSTLERDNSERAAADAGAGYLADYESAVFSAGNAVEVAAVGRYGEDSDAPRVLRNAAEMEIMEFFGLRIEWDHPDLEK</sequence>
<keyword evidence="2" id="KW-1185">Reference proteome</keyword>
<evidence type="ECO:0000313" key="1">
    <source>
        <dbReference type="EMBL" id="MDT0445865.1"/>
    </source>
</evidence>
<dbReference type="RefSeq" id="WP_311620050.1">
    <property type="nucleotide sequence ID" value="NZ_JAVREV010000016.1"/>
</dbReference>
<reference evidence="2" key="1">
    <citation type="submission" date="2023-07" db="EMBL/GenBank/DDBJ databases">
        <title>30 novel species of actinomycetes from the DSMZ collection.</title>
        <authorList>
            <person name="Nouioui I."/>
        </authorList>
    </citation>
    <scope>NUCLEOTIDE SEQUENCE [LARGE SCALE GENOMIC DNA]</scope>
    <source>
        <strain evidence="2">DSM 41886</strain>
    </source>
</reference>
<comment type="caution">
    <text evidence="1">The sequence shown here is derived from an EMBL/GenBank/DDBJ whole genome shotgun (WGS) entry which is preliminary data.</text>
</comment>